<dbReference type="Pfam" id="PF10184">
    <property type="entry name" value="DUF2358"/>
    <property type="match status" value="1"/>
</dbReference>
<comment type="caution">
    <text evidence="1">The sequence shown here is derived from an EMBL/GenBank/DDBJ whole genome shotgun (WGS) entry which is preliminary data.</text>
</comment>
<dbReference type="EMBL" id="JAQIZT010000013">
    <property type="protein sequence ID" value="KAJ6973981.1"/>
    <property type="molecule type" value="Genomic_DNA"/>
</dbReference>
<sequence>MKISTLLSIEDPDNYLKAGVFKSAIYDEDCIFENPTIKFQGTKLYSRNLKLLVPFFDCPSIGLQAIEKAARRILQEFTVKNSV</sequence>
<proteinExistence type="predicted"/>
<name>A0AAD6LVN0_9ROSI</name>
<organism evidence="1 2">
    <name type="scientific">Populus alba x Populus x berolinensis</name>
    <dbReference type="NCBI Taxonomy" id="444605"/>
    <lineage>
        <taxon>Eukaryota</taxon>
        <taxon>Viridiplantae</taxon>
        <taxon>Streptophyta</taxon>
        <taxon>Embryophyta</taxon>
        <taxon>Tracheophyta</taxon>
        <taxon>Spermatophyta</taxon>
        <taxon>Magnoliopsida</taxon>
        <taxon>eudicotyledons</taxon>
        <taxon>Gunneridae</taxon>
        <taxon>Pentapetalae</taxon>
        <taxon>rosids</taxon>
        <taxon>fabids</taxon>
        <taxon>Malpighiales</taxon>
        <taxon>Salicaceae</taxon>
        <taxon>Saliceae</taxon>
        <taxon>Populus</taxon>
    </lineage>
</organism>
<dbReference type="PANTHER" id="PTHR34123">
    <property type="entry name" value="OS04G0578200 PROTEIN"/>
    <property type="match status" value="1"/>
</dbReference>
<accession>A0AAD6LVN0</accession>
<dbReference type="Proteomes" id="UP001164929">
    <property type="component" value="Chromosome 13"/>
</dbReference>
<evidence type="ECO:0000313" key="2">
    <source>
        <dbReference type="Proteomes" id="UP001164929"/>
    </source>
</evidence>
<keyword evidence="2" id="KW-1185">Reference proteome</keyword>
<evidence type="ECO:0000313" key="1">
    <source>
        <dbReference type="EMBL" id="KAJ6973981.1"/>
    </source>
</evidence>
<protein>
    <submittedName>
        <fullName evidence="1">Uncharacterized protein</fullName>
    </submittedName>
</protein>
<dbReference type="PANTHER" id="PTHR34123:SF4">
    <property type="entry name" value="PHOSPHORIBOSYLTRANSFERASE-LIKE PROTEIN, PUTATIVE (DUF2358)-RELATED"/>
    <property type="match status" value="1"/>
</dbReference>
<gene>
    <name evidence="1" type="ORF">NC653_030128</name>
</gene>
<reference evidence="1" key="1">
    <citation type="journal article" date="2023" name="Mol. Ecol. Resour.">
        <title>Chromosome-level genome assembly of a triploid poplar Populus alba 'Berolinensis'.</title>
        <authorList>
            <person name="Chen S."/>
            <person name="Yu Y."/>
            <person name="Wang X."/>
            <person name="Wang S."/>
            <person name="Zhang T."/>
            <person name="Zhou Y."/>
            <person name="He R."/>
            <person name="Meng N."/>
            <person name="Wang Y."/>
            <person name="Liu W."/>
            <person name="Liu Z."/>
            <person name="Liu J."/>
            <person name="Guo Q."/>
            <person name="Huang H."/>
            <person name="Sederoff R.R."/>
            <person name="Wang G."/>
            <person name="Qu G."/>
            <person name="Chen S."/>
        </authorList>
    </citation>
    <scope>NUCLEOTIDE SEQUENCE</scope>
    <source>
        <strain evidence="1">SC-2020</strain>
    </source>
</reference>
<dbReference type="InterPro" id="IPR018790">
    <property type="entry name" value="DUF2358"/>
</dbReference>
<dbReference type="AlphaFoldDB" id="A0AAD6LVN0"/>